<name>A0A0E0L955_ORYPU</name>
<evidence type="ECO:0000256" key="1">
    <source>
        <dbReference type="SAM" id="MobiDB-lite"/>
    </source>
</evidence>
<proteinExistence type="predicted"/>
<dbReference type="HOGENOM" id="CLU_2363381_0_0_1"/>
<dbReference type="Proteomes" id="UP000026962">
    <property type="component" value="Chromosome 6"/>
</dbReference>
<dbReference type="Gramene" id="OPUNC06G06460.3">
    <property type="protein sequence ID" value="OPUNC06G06460.3"/>
    <property type="gene ID" value="OPUNC06G06460"/>
</dbReference>
<reference evidence="2" key="1">
    <citation type="submission" date="2015-04" db="UniProtKB">
        <authorList>
            <consortium name="EnsemblPlants"/>
        </authorList>
    </citation>
    <scope>IDENTIFICATION</scope>
</reference>
<dbReference type="EnsemblPlants" id="OPUNC06G06460.3">
    <property type="protein sequence ID" value="OPUNC06G06460.3"/>
    <property type="gene ID" value="OPUNC06G06460"/>
</dbReference>
<evidence type="ECO:0000313" key="3">
    <source>
        <dbReference type="Proteomes" id="UP000026962"/>
    </source>
</evidence>
<sequence>MSRSTTRRSRSPRLVHPLSLAFFPTARSGERDCERRERSFFVARLEFVSLPWPRRRSHPPPPPRSPSPRGAAADQRVDVGFRVRKCLAKREMMFQC</sequence>
<accession>A0A0E0L955</accession>
<dbReference type="AlphaFoldDB" id="A0A0E0L955"/>
<reference evidence="2" key="2">
    <citation type="submission" date="2018-05" db="EMBL/GenBank/DDBJ databases">
        <title>OpunRS2 (Oryza punctata Reference Sequence Version 2).</title>
        <authorList>
            <person name="Zhang J."/>
            <person name="Kudrna D."/>
            <person name="Lee S."/>
            <person name="Talag J."/>
            <person name="Welchert J."/>
            <person name="Wing R.A."/>
        </authorList>
    </citation>
    <scope>NUCLEOTIDE SEQUENCE [LARGE SCALE GENOMIC DNA]</scope>
</reference>
<feature type="region of interest" description="Disordered" evidence="1">
    <location>
        <begin position="52"/>
        <end position="76"/>
    </location>
</feature>
<protein>
    <submittedName>
        <fullName evidence="2">Uncharacterized protein</fullName>
    </submittedName>
</protein>
<organism evidence="2">
    <name type="scientific">Oryza punctata</name>
    <name type="common">Red rice</name>
    <dbReference type="NCBI Taxonomy" id="4537"/>
    <lineage>
        <taxon>Eukaryota</taxon>
        <taxon>Viridiplantae</taxon>
        <taxon>Streptophyta</taxon>
        <taxon>Embryophyta</taxon>
        <taxon>Tracheophyta</taxon>
        <taxon>Spermatophyta</taxon>
        <taxon>Magnoliopsida</taxon>
        <taxon>Liliopsida</taxon>
        <taxon>Poales</taxon>
        <taxon>Poaceae</taxon>
        <taxon>BOP clade</taxon>
        <taxon>Oryzoideae</taxon>
        <taxon>Oryzeae</taxon>
        <taxon>Oryzinae</taxon>
        <taxon>Oryza</taxon>
    </lineage>
</organism>
<evidence type="ECO:0000313" key="2">
    <source>
        <dbReference type="EnsemblPlants" id="OPUNC06G06460.3"/>
    </source>
</evidence>
<keyword evidence="3" id="KW-1185">Reference proteome</keyword>